<gene>
    <name evidence="4" type="ORF">GCM10007216_00780</name>
</gene>
<keyword evidence="5" id="KW-1185">Reference proteome</keyword>
<dbReference type="EMBL" id="BMCJ01000001">
    <property type="protein sequence ID" value="GGC73996.1"/>
    <property type="molecule type" value="Genomic_DNA"/>
</dbReference>
<keyword evidence="1" id="KW-0812">Transmembrane</keyword>
<evidence type="ECO:0000313" key="4">
    <source>
        <dbReference type="EMBL" id="GGC73996.1"/>
    </source>
</evidence>
<name>A0ABQ1NLS7_9BACI</name>
<dbReference type="InterPro" id="IPR016975">
    <property type="entry name" value="Cell_wall_LiaF"/>
</dbReference>
<dbReference type="NCBIfam" id="NF040535">
    <property type="entry name" value="LiaF_C_term"/>
    <property type="match status" value="1"/>
</dbReference>
<feature type="transmembrane region" description="Helical" evidence="1">
    <location>
        <begin position="66"/>
        <end position="89"/>
    </location>
</feature>
<feature type="transmembrane region" description="Helical" evidence="1">
    <location>
        <begin position="95"/>
        <end position="111"/>
    </location>
</feature>
<dbReference type="PIRSF" id="PIRSF031509">
    <property type="entry name" value="Cell_wall_LiaF/YvqF"/>
    <property type="match status" value="1"/>
</dbReference>
<evidence type="ECO:0008006" key="6">
    <source>
        <dbReference type="Google" id="ProtNLM"/>
    </source>
</evidence>
<keyword evidence="1" id="KW-1133">Transmembrane helix</keyword>
<dbReference type="InterPro" id="IPR024425">
    <property type="entry name" value="LiaF-like_C"/>
</dbReference>
<dbReference type="Pfam" id="PF09922">
    <property type="entry name" value="LiaF-like_C"/>
    <property type="match status" value="1"/>
</dbReference>
<comment type="caution">
    <text evidence="4">The sequence shown here is derived from an EMBL/GenBank/DDBJ whole genome shotgun (WGS) entry which is preliminary data.</text>
</comment>
<proteinExistence type="predicted"/>
<organism evidence="4 5">
    <name type="scientific">Thalassobacillus devorans</name>
    <dbReference type="NCBI Taxonomy" id="279813"/>
    <lineage>
        <taxon>Bacteria</taxon>
        <taxon>Bacillati</taxon>
        <taxon>Bacillota</taxon>
        <taxon>Bacilli</taxon>
        <taxon>Bacillales</taxon>
        <taxon>Bacillaceae</taxon>
        <taxon>Thalassobacillus</taxon>
    </lineage>
</organism>
<dbReference type="InterPro" id="IPR047793">
    <property type="entry name" value="LiaF_C"/>
</dbReference>
<evidence type="ECO:0000256" key="1">
    <source>
        <dbReference type="SAM" id="Phobius"/>
    </source>
</evidence>
<feature type="transmembrane region" description="Helical" evidence="1">
    <location>
        <begin position="32"/>
        <end position="54"/>
    </location>
</feature>
<feature type="domain" description="LiaF transmembrane" evidence="3">
    <location>
        <begin position="10"/>
        <end position="114"/>
    </location>
</feature>
<accession>A0ABQ1NLS7</accession>
<protein>
    <recommendedName>
        <fullName evidence="6">Lia operon protein LiaF</fullName>
    </recommendedName>
</protein>
<sequence>MRKGWLHFLLAFLLIGTGIVLMLENLGVIDKTLYISWGMILAAILMLTGLKLWWDRLAGHGGSWMFGSFFTIYGLLVLLGEIGVIIFTFSDVLKLWPLLFIYIGFGMFLGGSRKRFRVNVDTEDLSGSSFEKKHNNKKMHTVIGDHQYNAENWKVEPMQLWNAVGDYHFDFTKAFIPEKDTPISVKGWAGDIKMLMPENLDYRIEAFVKAGSINLLGKTSDGINRSTTFETPGYQDATRRLTIDIDLKAGDVRVDKV</sequence>
<dbReference type="RefSeq" id="WP_062444241.1">
    <property type="nucleotide sequence ID" value="NZ_BMCJ01000001.1"/>
</dbReference>
<keyword evidence="1" id="KW-0472">Membrane</keyword>
<reference evidence="5" key="1">
    <citation type="journal article" date="2019" name="Int. J. Syst. Evol. Microbiol.">
        <title>The Global Catalogue of Microorganisms (GCM) 10K type strain sequencing project: providing services to taxonomists for standard genome sequencing and annotation.</title>
        <authorList>
            <consortium name="The Broad Institute Genomics Platform"/>
            <consortium name="The Broad Institute Genome Sequencing Center for Infectious Disease"/>
            <person name="Wu L."/>
            <person name="Ma J."/>
        </authorList>
    </citation>
    <scope>NUCLEOTIDE SEQUENCE [LARGE SCALE GENOMIC DNA]</scope>
    <source>
        <strain evidence="5">CCM 7282</strain>
    </source>
</reference>
<evidence type="ECO:0000259" key="2">
    <source>
        <dbReference type="Pfam" id="PF09922"/>
    </source>
</evidence>
<evidence type="ECO:0000313" key="5">
    <source>
        <dbReference type="Proteomes" id="UP000619534"/>
    </source>
</evidence>
<feature type="domain" description="Cell wall-active antibiotics response LiaF-like C-terminal" evidence="2">
    <location>
        <begin position="143"/>
        <end position="254"/>
    </location>
</feature>
<dbReference type="Proteomes" id="UP000619534">
    <property type="component" value="Unassembled WGS sequence"/>
</dbReference>
<dbReference type="Pfam" id="PF22570">
    <property type="entry name" value="LiaF-TM"/>
    <property type="match status" value="1"/>
</dbReference>
<evidence type="ECO:0000259" key="3">
    <source>
        <dbReference type="Pfam" id="PF22570"/>
    </source>
</evidence>
<dbReference type="InterPro" id="IPR054331">
    <property type="entry name" value="LiaF_TM"/>
</dbReference>